<evidence type="ECO:0000256" key="1">
    <source>
        <dbReference type="ARBA" id="ARBA00022737"/>
    </source>
</evidence>
<proteinExistence type="predicted"/>
<comment type="caution">
    <text evidence="6">The sequence shown here is derived from an EMBL/GenBank/DDBJ whole genome shotgun (WGS) entry which is preliminary data.</text>
</comment>
<dbReference type="Pfam" id="PF13174">
    <property type="entry name" value="TPR_6"/>
    <property type="match status" value="1"/>
</dbReference>
<dbReference type="EMBL" id="VLLN01000003">
    <property type="protein sequence ID" value="TWJ32745.1"/>
    <property type="molecule type" value="Genomic_DNA"/>
</dbReference>
<keyword evidence="2 4" id="KW-0802">TPR repeat</keyword>
<dbReference type="Proteomes" id="UP000319449">
    <property type="component" value="Unassembled WGS sequence"/>
</dbReference>
<name>A0A562WRF8_9BACT</name>
<dbReference type="InterPro" id="IPR019734">
    <property type="entry name" value="TPR_rpt"/>
</dbReference>
<evidence type="ECO:0000313" key="7">
    <source>
        <dbReference type="Proteomes" id="UP000319449"/>
    </source>
</evidence>
<dbReference type="Gene3D" id="1.25.40.10">
    <property type="entry name" value="Tetratricopeptide repeat domain"/>
    <property type="match status" value="2"/>
</dbReference>
<dbReference type="PANTHER" id="PTHR44943:SF9">
    <property type="entry name" value="TPR-REPEAT-CONTAINING PROTEIN"/>
    <property type="match status" value="1"/>
</dbReference>
<dbReference type="PROSITE" id="PS50005">
    <property type="entry name" value="TPR"/>
    <property type="match status" value="2"/>
</dbReference>
<feature type="repeat" description="TPR" evidence="4">
    <location>
        <begin position="105"/>
        <end position="138"/>
    </location>
</feature>
<gene>
    <name evidence="6" type="ORF">JN12_00722</name>
</gene>
<dbReference type="InterPro" id="IPR011990">
    <property type="entry name" value="TPR-like_helical_dom_sf"/>
</dbReference>
<feature type="repeat" description="TPR" evidence="4">
    <location>
        <begin position="68"/>
        <end position="101"/>
    </location>
</feature>
<sequence length="198" mass="21498">MSKENILYAVIALLIGILGTVLVLGVVNKNKTAVPAGGGVPMGAGSPTDYQARIAEAEKIVAGDPKNYQVWLQLGNDYFDTEQSQKAVNAYGKALELEPNNPNVPNILTDQGVMYRKMGLFDKAIANFEKAGEIDPKHLQSLYNLGVVYANDLKQPAKAIEIWERYVKMDPLSPQGQQVKTMIEQLKAGGGPPQGGWK</sequence>
<evidence type="ECO:0000256" key="5">
    <source>
        <dbReference type="SAM" id="Phobius"/>
    </source>
</evidence>
<evidence type="ECO:0000256" key="3">
    <source>
        <dbReference type="ARBA" id="ARBA00023078"/>
    </source>
</evidence>
<keyword evidence="1" id="KW-0677">Repeat</keyword>
<keyword evidence="3" id="KW-0793">Thylakoid</keyword>
<evidence type="ECO:0000313" key="6">
    <source>
        <dbReference type="EMBL" id="TWJ32745.1"/>
    </source>
</evidence>
<dbReference type="SMART" id="SM00028">
    <property type="entry name" value="TPR"/>
    <property type="match status" value="3"/>
</dbReference>
<dbReference type="AlphaFoldDB" id="A0A562WRF8"/>
<dbReference type="OrthoDB" id="5338908at2"/>
<keyword evidence="5" id="KW-0812">Transmembrane</keyword>
<evidence type="ECO:0000256" key="2">
    <source>
        <dbReference type="ARBA" id="ARBA00022803"/>
    </source>
</evidence>
<reference evidence="6 7" key="1">
    <citation type="submission" date="2019-07" db="EMBL/GenBank/DDBJ databases">
        <title>Genomic Encyclopedia of Archaeal and Bacterial Type Strains, Phase II (KMG-II): from individual species to whole genera.</title>
        <authorList>
            <person name="Goeker M."/>
        </authorList>
    </citation>
    <scope>NUCLEOTIDE SEQUENCE [LARGE SCALE GENOMIC DNA]</scope>
    <source>
        <strain evidence="6 7">ATCC BAA-1139</strain>
    </source>
</reference>
<dbReference type="SUPFAM" id="SSF48452">
    <property type="entry name" value="TPR-like"/>
    <property type="match status" value="1"/>
</dbReference>
<organism evidence="6 7">
    <name type="scientific">Geobacter argillaceus</name>
    <dbReference type="NCBI Taxonomy" id="345631"/>
    <lineage>
        <taxon>Bacteria</taxon>
        <taxon>Pseudomonadati</taxon>
        <taxon>Thermodesulfobacteriota</taxon>
        <taxon>Desulfuromonadia</taxon>
        <taxon>Geobacterales</taxon>
        <taxon>Geobacteraceae</taxon>
        <taxon>Geobacter</taxon>
    </lineage>
</organism>
<keyword evidence="5" id="KW-0472">Membrane</keyword>
<evidence type="ECO:0000256" key="4">
    <source>
        <dbReference type="PROSITE-ProRule" id="PRU00339"/>
    </source>
</evidence>
<keyword evidence="7" id="KW-1185">Reference proteome</keyword>
<dbReference type="PROSITE" id="PS50293">
    <property type="entry name" value="TPR_REGION"/>
    <property type="match status" value="1"/>
</dbReference>
<dbReference type="RefSeq" id="WP_145018295.1">
    <property type="nucleotide sequence ID" value="NZ_VLLN01000003.1"/>
</dbReference>
<accession>A0A562WRF8</accession>
<dbReference type="PANTHER" id="PTHR44943">
    <property type="entry name" value="CELLULOSE SYNTHASE OPERON PROTEIN C"/>
    <property type="match status" value="1"/>
</dbReference>
<dbReference type="Pfam" id="PF13424">
    <property type="entry name" value="TPR_12"/>
    <property type="match status" value="1"/>
</dbReference>
<keyword evidence="5" id="KW-1133">Transmembrane helix</keyword>
<dbReference type="InterPro" id="IPR051685">
    <property type="entry name" value="Ycf3/AcsC/BcsC/TPR_MFPF"/>
</dbReference>
<protein>
    <submittedName>
        <fullName evidence="6">Tetratricopeptide repeat protein</fullName>
    </submittedName>
</protein>
<feature type="transmembrane region" description="Helical" evidence="5">
    <location>
        <begin position="6"/>
        <end position="27"/>
    </location>
</feature>